<sequence>MGGPLGIKAGEYWAYRHRSKWPLFRAFVVDPGPHYDAMIKIMVHDGPARGSYAVRRAKLPCKWDDLPAYLETHPEIPRDLEATFPPDLDRHEPNPELEVFLLQEELIRRVVRAEMERGPAYTTKLAFTVAEAAAATGYSQGTIRGEIHRNNLVASYANSKAVIRREELERWLSALPNDAP</sequence>
<organism evidence="1 2">
    <name type="scientific">Agromyces cerinus subsp. cerinus</name>
    <dbReference type="NCBI Taxonomy" id="232089"/>
    <lineage>
        <taxon>Bacteria</taxon>
        <taxon>Bacillati</taxon>
        <taxon>Actinomycetota</taxon>
        <taxon>Actinomycetes</taxon>
        <taxon>Micrococcales</taxon>
        <taxon>Microbacteriaceae</taxon>
        <taxon>Agromyces</taxon>
    </lineage>
</organism>
<accession>A0A1N6F9Y3</accession>
<dbReference type="Proteomes" id="UP000184699">
    <property type="component" value="Unassembled WGS sequence"/>
</dbReference>
<evidence type="ECO:0008006" key="3">
    <source>
        <dbReference type="Google" id="ProtNLM"/>
    </source>
</evidence>
<proteinExistence type="predicted"/>
<evidence type="ECO:0000313" key="2">
    <source>
        <dbReference type="Proteomes" id="UP000184699"/>
    </source>
</evidence>
<protein>
    <recommendedName>
        <fullName evidence="3">Helix-turn-helix domain-containing protein</fullName>
    </recommendedName>
</protein>
<keyword evidence="2" id="KW-1185">Reference proteome</keyword>
<name>A0A1N6F9Y3_9MICO</name>
<dbReference type="EMBL" id="FSRJ01000002">
    <property type="protein sequence ID" value="SIN92093.1"/>
    <property type="molecule type" value="Genomic_DNA"/>
</dbReference>
<gene>
    <name evidence="1" type="ORF">SAMN05443544_1873</name>
</gene>
<reference evidence="2" key="1">
    <citation type="submission" date="2016-11" db="EMBL/GenBank/DDBJ databases">
        <authorList>
            <person name="Varghese N."/>
            <person name="Submissions S."/>
        </authorList>
    </citation>
    <scope>NUCLEOTIDE SEQUENCE [LARGE SCALE GENOMIC DNA]</scope>
    <source>
        <strain evidence="2">DSM 8595</strain>
    </source>
</reference>
<evidence type="ECO:0000313" key="1">
    <source>
        <dbReference type="EMBL" id="SIN92093.1"/>
    </source>
</evidence>
<dbReference type="STRING" id="232089.SAMN05443544_1873"/>
<dbReference type="AlphaFoldDB" id="A0A1N6F9Y3"/>